<evidence type="ECO:0000313" key="3">
    <source>
        <dbReference type="EMBL" id="KAJ8395174.1"/>
    </source>
</evidence>
<feature type="domain" description="Kazal-like" evidence="2">
    <location>
        <begin position="91"/>
        <end position="146"/>
    </location>
</feature>
<dbReference type="PANTHER" id="PTHR10913">
    <property type="entry name" value="FOLLISTATIN-RELATED"/>
    <property type="match status" value="1"/>
</dbReference>
<comment type="caution">
    <text evidence="3">The sequence shown here is derived from an EMBL/GenBank/DDBJ whole genome shotgun (WGS) entry which is preliminary data.</text>
</comment>
<dbReference type="FunFam" id="3.30.60.30:FF:000024">
    <property type="entry name" value="Transmembrane agrin"/>
    <property type="match status" value="1"/>
</dbReference>
<organism evidence="3 4">
    <name type="scientific">Aldrovandia affinis</name>
    <dbReference type="NCBI Taxonomy" id="143900"/>
    <lineage>
        <taxon>Eukaryota</taxon>
        <taxon>Metazoa</taxon>
        <taxon>Chordata</taxon>
        <taxon>Craniata</taxon>
        <taxon>Vertebrata</taxon>
        <taxon>Euteleostomi</taxon>
        <taxon>Actinopterygii</taxon>
        <taxon>Neopterygii</taxon>
        <taxon>Teleostei</taxon>
        <taxon>Notacanthiformes</taxon>
        <taxon>Halosauridae</taxon>
        <taxon>Aldrovandia</taxon>
    </lineage>
</organism>
<dbReference type="SMART" id="SM00280">
    <property type="entry name" value="KAZAL"/>
    <property type="match status" value="3"/>
</dbReference>
<evidence type="ECO:0000259" key="2">
    <source>
        <dbReference type="PROSITE" id="PS51465"/>
    </source>
</evidence>
<dbReference type="FunFam" id="3.30.60.30:FF:000022">
    <property type="entry name" value="Transmembrane agrin"/>
    <property type="match status" value="1"/>
</dbReference>
<reference evidence="3" key="1">
    <citation type="journal article" date="2023" name="Science">
        <title>Genome structures resolve the early diversification of teleost fishes.</title>
        <authorList>
            <person name="Parey E."/>
            <person name="Louis A."/>
            <person name="Montfort J."/>
            <person name="Bouchez O."/>
            <person name="Roques C."/>
            <person name="Iampietro C."/>
            <person name="Lluch J."/>
            <person name="Castinel A."/>
            <person name="Donnadieu C."/>
            <person name="Desvignes T."/>
            <person name="Floi Bucao C."/>
            <person name="Jouanno E."/>
            <person name="Wen M."/>
            <person name="Mejri S."/>
            <person name="Dirks R."/>
            <person name="Jansen H."/>
            <person name="Henkel C."/>
            <person name="Chen W.J."/>
            <person name="Zahm M."/>
            <person name="Cabau C."/>
            <person name="Klopp C."/>
            <person name="Thompson A.W."/>
            <person name="Robinson-Rechavi M."/>
            <person name="Braasch I."/>
            <person name="Lecointre G."/>
            <person name="Bobe J."/>
            <person name="Postlethwait J.H."/>
            <person name="Berthelot C."/>
            <person name="Roest Crollius H."/>
            <person name="Guiguen Y."/>
        </authorList>
    </citation>
    <scope>NUCLEOTIDE SEQUENCE</scope>
    <source>
        <strain evidence="3">NC1722</strain>
    </source>
</reference>
<dbReference type="Proteomes" id="UP001221898">
    <property type="component" value="Unassembled WGS sequence"/>
</dbReference>
<name>A0AAD7WGJ6_9TELE</name>
<dbReference type="GO" id="GO:0005576">
    <property type="term" value="C:extracellular region"/>
    <property type="evidence" value="ECO:0007669"/>
    <property type="project" value="TreeGrafter"/>
</dbReference>
<dbReference type="SUPFAM" id="SSF100895">
    <property type="entry name" value="Kazal-type serine protease inhibitors"/>
    <property type="match status" value="3"/>
</dbReference>
<keyword evidence="4" id="KW-1185">Reference proteome</keyword>
<keyword evidence="1" id="KW-1015">Disulfide bond</keyword>
<accession>A0AAD7WGJ6</accession>
<feature type="domain" description="Kazal-like" evidence="2">
    <location>
        <begin position="235"/>
        <end position="290"/>
    </location>
</feature>
<feature type="domain" description="Kazal-like" evidence="2">
    <location>
        <begin position="173"/>
        <end position="218"/>
    </location>
</feature>
<proteinExistence type="predicted"/>
<dbReference type="AlphaFoldDB" id="A0AAD7WGJ6"/>
<evidence type="ECO:0000256" key="1">
    <source>
        <dbReference type="ARBA" id="ARBA00023157"/>
    </source>
</evidence>
<protein>
    <recommendedName>
        <fullName evidence="2">Kazal-like domain-containing protein</fullName>
    </recommendedName>
</protein>
<evidence type="ECO:0000313" key="4">
    <source>
        <dbReference type="Proteomes" id="UP001221898"/>
    </source>
</evidence>
<dbReference type="InterPro" id="IPR003645">
    <property type="entry name" value="Fol_N"/>
</dbReference>
<dbReference type="EMBL" id="JAINUG010000119">
    <property type="protein sequence ID" value="KAJ8395174.1"/>
    <property type="molecule type" value="Genomic_DNA"/>
</dbReference>
<dbReference type="PROSITE" id="PS51465">
    <property type="entry name" value="KAZAL_2"/>
    <property type="match status" value="3"/>
</dbReference>
<dbReference type="CDD" id="cd00104">
    <property type="entry name" value="KAZAL_FS"/>
    <property type="match status" value="3"/>
</dbReference>
<dbReference type="PANTHER" id="PTHR10913:SF78">
    <property type="entry name" value="AGRIN"/>
    <property type="match status" value="1"/>
</dbReference>
<dbReference type="GO" id="GO:0030154">
    <property type="term" value="P:cell differentiation"/>
    <property type="evidence" value="ECO:0007669"/>
    <property type="project" value="TreeGrafter"/>
</dbReference>
<dbReference type="InterPro" id="IPR050653">
    <property type="entry name" value="Prot_Inhib_GrowthFact_Antg"/>
</dbReference>
<gene>
    <name evidence="3" type="ORF">AAFF_G00036300</name>
</gene>
<sequence length="425" mass="46614">MSFHGGCNPPSPCVICLTTPALLVAPAAPLFTRRESKVYAVSGVESGDHASSRRAVDGDVTPVSSVPPAALKDPCSDVTCSYGSTCAQSSDGQSAKCMCPLSCEAQPELVVCGSDGQDYRNECELNKRACDLQRNVRKRHLGPCDPCKDSQNNLNVACRVEPRTRRPLTFAPPEDCVPESEPLCASDGHTYDSECRMQRTGMLKGTGLRKIHSGRCKKQEECREECKFNAVCLVERLGPRCSCEPIECDGTYRPLCGKDGRTYANDCERQRAECQAKAHIPVKQQGPCGPAMSYLLSLMELRLAWKRRRRFGQSVGLSAGPPEFNSGLPVSDTTAKSDVEGMTDDRHVGRWRGVLSRRPDVFWADSFIRRETPRRTRQAPRRVTQIERDVAFEVLETAGPDRGGFRGPQMAECGPARLLLGLGAD</sequence>
<dbReference type="InterPro" id="IPR036058">
    <property type="entry name" value="Kazal_dom_sf"/>
</dbReference>
<dbReference type="Pfam" id="PF07648">
    <property type="entry name" value="Kazal_2"/>
    <property type="match status" value="3"/>
</dbReference>
<dbReference type="Gene3D" id="3.30.60.30">
    <property type="match status" value="3"/>
</dbReference>
<dbReference type="SMART" id="SM00274">
    <property type="entry name" value="FOLN"/>
    <property type="match status" value="2"/>
</dbReference>
<dbReference type="InterPro" id="IPR002350">
    <property type="entry name" value="Kazal_dom"/>
</dbReference>